<gene>
    <name evidence="1" type="ORF">NUW54_g348</name>
</gene>
<dbReference type="Proteomes" id="UP001144978">
    <property type="component" value="Unassembled WGS sequence"/>
</dbReference>
<organism evidence="1 2">
    <name type="scientific">Trametes sanguinea</name>
    <dbReference type="NCBI Taxonomy" id="158606"/>
    <lineage>
        <taxon>Eukaryota</taxon>
        <taxon>Fungi</taxon>
        <taxon>Dikarya</taxon>
        <taxon>Basidiomycota</taxon>
        <taxon>Agaricomycotina</taxon>
        <taxon>Agaricomycetes</taxon>
        <taxon>Polyporales</taxon>
        <taxon>Polyporaceae</taxon>
        <taxon>Trametes</taxon>
    </lineage>
</organism>
<accession>A0ACC1QB58</accession>
<protein>
    <submittedName>
        <fullName evidence="1">Uncharacterized protein</fullName>
    </submittedName>
</protein>
<dbReference type="EMBL" id="JANSHE010000044">
    <property type="protein sequence ID" value="KAJ3018366.1"/>
    <property type="molecule type" value="Genomic_DNA"/>
</dbReference>
<evidence type="ECO:0000313" key="1">
    <source>
        <dbReference type="EMBL" id="KAJ3018366.1"/>
    </source>
</evidence>
<proteinExistence type="predicted"/>
<sequence>MLQPYTSLPECPESPADSDAYSFLSVASARPTGYATLEDALIDMEAQLQENENALLYNIEHTLNRHLPDGPRLDLPPGAAERLVSGEVTPRTGDVLEQDDGQGSEVHLAPSPSSMDSPGTSSGNIDSSNLGQPLATPAPTTPSIGSRDSSSEEEETHSSEEETSSSEEETSSSDEETFSSEDSDEYEPAPSVSMKRKKGKTPRRRAAKRAKLVPRAAKTTVQTRSQGGAQVAASDSDHSDEEESQDSAEDGDEENHNAGATFRMTHNIDWTRPPMWGDDIIPEMPAERIFKYLKATYSLQGQVTCQYNDCGKKVDATATLKKHLECNSHIRLRKQCTKCNWDTRADMWNARAPNHPCEDSR</sequence>
<reference evidence="1" key="1">
    <citation type="submission" date="2022-08" db="EMBL/GenBank/DDBJ databases">
        <title>Genome Sequence of Pycnoporus sanguineus.</title>
        <authorList>
            <person name="Buettner E."/>
        </authorList>
    </citation>
    <scope>NUCLEOTIDE SEQUENCE</scope>
    <source>
        <strain evidence="1">CG-C14</strain>
    </source>
</reference>
<keyword evidence="2" id="KW-1185">Reference proteome</keyword>
<evidence type="ECO:0000313" key="2">
    <source>
        <dbReference type="Proteomes" id="UP001144978"/>
    </source>
</evidence>
<name>A0ACC1QB58_9APHY</name>
<comment type="caution">
    <text evidence="1">The sequence shown here is derived from an EMBL/GenBank/DDBJ whole genome shotgun (WGS) entry which is preliminary data.</text>
</comment>